<reference evidence="8" key="1">
    <citation type="journal article" date="2020" name="Int. J. Syst. Evol. Microbiol.">
        <title>Aquipluma nitroreducens gen. nov. sp. nov., a novel facultatively anaerobic bacterium isolated from a freshwater lake.</title>
        <authorList>
            <person name="Watanabe M."/>
            <person name="Kojima H."/>
            <person name="Fukui M."/>
        </authorList>
    </citation>
    <scope>NUCLEOTIDE SEQUENCE</scope>
    <source>
        <strain evidence="8">MeG22</strain>
    </source>
</reference>
<dbReference type="GO" id="GO:0070475">
    <property type="term" value="P:rRNA base methylation"/>
    <property type="evidence" value="ECO:0007669"/>
    <property type="project" value="TreeGrafter"/>
</dbReference>
<dbReference type="HAMAP" id="MF_01848">
    <property type="entry name" value="23SrRNA_methyltr_F"/>
    <property type="match status" value="1"/>
</dbReference>
<dbReference type="Pfam" id="PF05971">
    <property type="entry name" value="Methyltransf_10"/>
    <property type="match status" value="1"/>
</dbReference>
<dbReference type="Proteomes" id="UP001193389">
    <property type="component" value="Chromosome"/>
</dbReference>
<proteinExistence type="inferred from homology"/>
<dbReference type="InterPro" id="IPR010286">
    <property type="entry name" value="METTL16/RlmF"/>
</dbReference>
<keyword evidence="1 6" id="KW-0963">Cytoplasm</keyword>
<dbReference type="PANTHER" id="PTHR13393:SF0">
    <property type="entry name" value="RNA N6-ADENOSINE-METHYLTRANSFERASE METTL16"/>
    <property type="match status" value="1"/>
</dbReference>
<keyword evidence="4 6" id="KW-0808">Transferase</keyword>
<accession>A0A5K7SC14</accession>
<dbReference type="EC" id="2.1.1.181" evidence="6"/>
<dbReference type="EMBL" id="AP018694">
    <property type="protein sequence ID" value="BBE19035.1"/>
    <property type="molecule type" value="Genomic_DNA"/>
</dbReference>
<dbReference type="PANTHER" id="PTHR13393">
    <property type="entry name" value="SAM-DEPENDENT METHYLTRANSFERASE"/>
    <property type="match status" value="1"/>
</dbReference>
<evidence type="ECO:0000256" key="5">
    <source>
        <dbReference type="ARBA" id="ARBA00022691"/>
    </source>
</evidence>
<keyword evidence="5 6" id="KW-0949">S-adenosyl-L-methionine</keyword>
<dbReference type="GO" id="GO:0052907">
    <property type="term" value="F:23S rRNA (adenine(1618)-N(6))-methyltransferase activity"/>
    <property type="evidence" value="ECO:0007669"/>
    <property type="project" value="UniProtKB-EC"/>
</dbReference>
<evidence type="ECO:0000256" key="2">
    <source>
        <dbReference type="ARBA" id="ARBA00022552"/>
    </source>
</evidence>
<evidence type="ECO:0000313" key="8">
    <source>
        <dbReference type="EMBL" id="BBE19035.1"/>
    </source>
</evidence>
<evidence type="ECO:0000256" key="4">
    <source>
        <dbReference type="ARBA" id="ARBA00022679"/>
    </source>
</evidence>
<dbReference type="InterPro" id="IPR029063">
    <property type="entry name" value="SAM-dependent_MTases_sf"/>
</dbReference>
<comment type="subcellular location">
    <subcellularLocation>
        <location evidence="6">Cytoplasm</location>
    </subcellularLocation>
</comment>
<dbReference type="InterPro" id="IPR016909">
    <property type="entry name" value="rRNA_lsu_MeTfrase_F"/>
</dbReference>
<evidence type="ECO:0000256" key="6">
    <source>
        <dbReference type="HAMAP-Rule" id="MF_01848"/>
    </source>
</evidence>
<keyword evidence="3 6" id="KW-0489">Methyltransferase</keyword>
<name>A0A5K7SC14_9BACT</name>
<dbReference type="KEGG" id="anf:AQPE_3208"/>
<dbReference type="AlphaFoldDB" id="A0A5K7SC14"/>
<dbReference type="PIRSF" id="PIRSF029038">
    <property type="entry name" value="Mtase_YbiN_prd"/>
    <property type="match status" value="1"/>
</dbReference>
<dbReference type="Gene3D" id="3.40.50.150">
    <property type="entry name" value="Vaccinia Virus protein VP39"/>
    <property type="match status" value="1"/>
</dbReference>
<keyword evidence="2 6" id="KW-0698">rRNA processing</keyword>
<dbReference type="GO" id="GO:0005737">
    <property type="term" value="C:cytoplasm"/>
    <property type="evidence" value="ECO:0007669"/>
    <property type="project" value="UniProtKB-SubCell"/>
</dbReference>
<comment type="similarity">
    <text evidence="6">Belongs to the methyltransferase superfamily. METTL16/RlmF family.</text>
</comment>
<dbReference type="SUPFAM" id="SSF53335">
    <property type="entry name" value="S-adenosyl-L-methionine-dependent methyltransferases"/>
    <property type="match status" value="1"/>
</dbReference>
<evidence type="ECO:0000313" key="9">
    <source>
        <dbReference type="Proteomes" id="UP001193389"/>
    </source>
</evidence>
<protein>
    <recommendedName>
        <fullName evidence="6">Ribosomal RNA large subunit methyltransferase F</fullName>
        <ecNumber evidence="6">2.1.1.181</ecNumber>
    </recommendedName>
    <alternativeName>
        <fullName evidence="6">23S rRNA mA1618 methyltransferase</fullName>
    </alternativeName>
    <alternativeName>
        <fullName evidence="6">rRNA adenine N-6-methyltransferase</fullName>
    </alternativeName>
</protein>
<organism evidence="8 9">
    <name type="scientific">Aquipluma nitroreducens</name>
    <dbReference type="NCBI Taxonomy" id="2010828"/>
    <lineage>
        <taxon>Bacteria</taxon>
        <taxon>Pseudomonadati</taxon>
        <taxon>Bacteroidota</taxon>
        <taxon>Bacteroidia</taxon>
        <taxon>Marinilabiliales</taxon>
        <taxon>Prolixibacteraceae</taxon>
        <taxon>Aquipluma</taxon>
    </lineage>
</organism>
<keyword evidence="9" id="KW-1185">Reference proteome</keyword>
<comment type="function">
    <text evidence="6">Specifically methylates the adenine in position 1618 of 23S rRNA.</text>
</comment>
<evidence type="ECO:0000256" key="7">
    <source>
        <dbReference type="SAM" id="MobiDB-lite"/>
    </source>
</evidence>
<dbReference type="RefSeq" id="WP_318347310.1">
    <property type="nucleotide sequence ID" value="NZ_AP018694.1"/>
</dbReference>
<sequence length="324" mass="36867">MLQNKREHPKEKSKLHPRNKNRERYDFKKLIESYPELAPFVKPNPYGDESIDFANPDAVKALNKALLLHHYGISHWDIPEGYLCPPIPGRADYIHHIADFLCRNNYGKIPTGTKIRCMDVGIGASCIYPIIGVQEYGWSFIGSDIDPTAIESANHIIASNPVLQGKVECKLQTNQKDFFYGIIRKDEHIDLSICNPPFHASEKEALAGSLRKIHNLHLDKKAQPILNFGGQNHELWCDGGEEKFVHSLIQQSKKFAGNCFCFSTMISKESNLRSVYKALEKAEVFGSETIPMGQGNKISRIVAWTFLNTEEQNQWKNTRWKTGK</sequence>
<feature type="region of interest" description="Disordered" evidence="7">
    <location>
        <begin position="1"/>
        <end position="21"/>
    </location>
</feature>
<dbReference type="NCBIfam" id="NF008725">
    <property type="entry name" value="PRK11727.1"/>
    <property type="match status" value="1"/>
</dbReference>
<evidence type="ECO:0000256" key="1">
    <source>
        <dbReference type="ARBA" id="ARBA00022490"/>
    </source>
</evidence>
<comment type="catalytic activity">
    <reaction evidence="6">
        <text>adenosine(1618) in 23S rRNA + S-adenosyl-L-methionine = N(6)-methyladenosine(1618) in 23S rRNA + S-adenosyl-L-homocysteine + H(+)</text>
        <dbReference type="Rhea" id="RHEA:16497"/>
        <dbReference type="Rhea" id="RHEA-COMP:10229"/>
        <dbReference type="Rhea" id="RHEA-COMP:10231"/>
        <dbReference type="ChEBI" id="CHEBI:15378"/>
        <dbReference type="ChEBI" id="CHEBI:57856"/>
        <dbReference type="ChEBI" id="CHEBI:59789"/>
        <dbReference type="ChEBI" id="CHEBI:74411"/>
        <dbReference type="ChEBI" id="CHEBI:74449"/>
        <dbReference type="EC" id="2.1.1.181"/>
    </reaction>
</comment>
<evidence type="ECO:0000256" key="3">
    <source>
        <dbReference type="ARBA" id="ARBA00022603"/>
    </source>
</evidence>
<gene>
    <name evidence="6" type="primary">rlmF</name>
    <name evidence="8" type="ORF">AQPE_3208</name>
</gene>